<gene>
    <name evidence="8" type="ORF">SSP0437_LOCUS10733</name>
</gene>
<dbReference type="Pfam" id="PF26076">
    <property type="entry name" value="WHD_DDX60"/>
    <property type="match status" value="1"/>
</dbReference>
<dbReference type="InterPro" id="IPR052431">
    <property type="entry name" value="SKI2_subfamily_helicases"/>
</dbReference>
<evidence type="ECO:0000256" key="5">
    <source>
        <dbReference type="SAM" id="MobiDB-lite"/>
    </source>
</evidence>
<feature type="domain" description="Helicase C-terminal" evidence="7">
    <location>
        <begin position="1304"/>
        <end position="1467"/>
    </location>
</feature>
<dbReference type="GO" id="GO:0004386">
    <property type="term" value="F:helicase activity"/>
    <property type="evidence" value="ECO:0007669"/>
    <property type="project" value="UniProtKB-KW"/>
</dbReference>
<name>A0A7S1VNW3_9EUKA</name>
<accession>A0A7S1VNW3</accession>
<dbReference type="InterPro" id="IPR011545">
    <property type="entry name" value="DEAD/DEAH_box_helicase_dom"/>
</dbReference>
<dbReference type="PANTHER" id="PTHR44533:SF4">
    <property type="entry name" value="DEAD_H RNA HELICASE, PUTATIVE-RELATED"/>
    <property type="match status" value="1"/>
</dbReference>
<keyword evidence="3" id="KW-0347">Helicase</keyword>
<evidence type="ECO:0000256" key="4">
    <source>
        <dbReference type="ARBA" id="ARBA00022840"/>
    </source>
</evidence>
<proteinExistence type="predicted"/>
<dbReference type="GO" id="GO:0005737">
    <property type="term" value="C:cytoplasm"/>
    <property type="evidence" value="ECO:0007669"/>
    <property type="project" value="TreeGrafter"/>
</dbReference>
<dbReference type="PANTHER" id="PTHR44533">
    <property type="entry name" value="DEAD/H RNA HELICASE, PUTATIVE-RELATED"/>
    <property type="match status" value="1"/>
</dbReference>
<dbReference type="SMART" id="SM00490">
    <property type="entry name" value="HELICc"/>
    <property type="match status" value="1"/>
</dbReference>
<dbReference type="InterPro" id="IPR059032">
    <property type="entry name" value="WHD_DDX60"/>
</dbReference>
<dbReference type="InterPro" id="IPR001650">
    <property type="entry name" value="Helicase_C-like"/>
</dbReference>
<dbReference type="GO" id="GO:0003676">
    <property type="term" value="F:nucleic acid binding"/>
    <property type="evidence" value="ECO:0007669"/>
    <property type="project" value="InterPro"/>
</dbReference>
<feature type="region of interest" description="Disordered" evidence="5">
    <location>
        <begin position="995"/>
        <end position="1016"/>
    </location>
</feature>
<dbReference type="Gene3D" id="3.40.50.300">
    <property type="entry name" value="P-loop containing nucleotide triphosphate hydrolases"/>
    <property type="match status" value="2"/>
</dbReference>
<dbReference type="Pfam" id="PF00271">
    <property type="entry name" value="Helicase_C"/>
    <property type="match status" value="1"/>
</dbReference>
<evidence type="ECO:0000313" key="8">
    <source>
        <dbReference type="EMBL" id="CAD9306149.1"/>
    </source>
</evidence>
<keyword evidence="4" id="KW-0067">ATP-binding</keyword>
<dbReference type="GO" id="GO:0016787">
    <property type="term" value="F:hydrolase activity"/>
    <property type="evidence" value="ECO:0007669"/>
    <property type="project" value="UniProtKB-KW"/>
</dbReference>
<feature type="compositionally biased region" description="Basic and acidic residues" evidence="5">
    <location>
        <begin position="742"/>
        <end position="754"/>
    </location>
</feature>
<keyword evidence="1" id="KW-0547">Nucleotide-binding</keyword>
<dbReference type="PROSITE" id="PS51194">
    <property type="entry name" value="HELICASE_CTER"/>
    <property type="match status" value="1"/>
</dbReference>
<organism evidence="8">
    <name type="scientific">Sexangularia sp. CB-2014</name>
    <dbReference type="NCBI Taxonomy" id="1486929"/>
    <lineage>
        <taxon>Eukaryota</taxon>
        <taxon>Amoebozoa</taxon>
        <taxon>Tubulinea</taxon>
        <taxon>Elardia</taxon>
        <taxon>Arcellinida</taxon>
        <taxon>Arcellinida incertae sedis</taxon>
        <taxon>Sexangularia</taxon>
    </lineage>
</organism>
<protein>
    <submittedName>
        <fullName evidence="8">Uncharacterized protein</fullName>
    </submittedName>
</protein>
<dbReference type="InterPro" id="IPR055124">
    <property type="entry name" value="PIN-like_DDX60"/>
</dbReference>
<feature type="domain" description="Helicase ATP-binding" evidence="6">
    <location>
        <begin position="831"/>
        <end position="993"/>
    </location>
</feature>
<dbReference type="EMBL" id="HBGL01013755">
    <property type="protein sequence ID" value="CAD9306149.1"/>
    <property type="molecule type" value="Transcribed_RNA"/>
</dbReference>
<evidence type="ECO:0000259" key="6">
    <source>
        <dbReference type="PROSITE" id="PS51192"/>
    </source>
</evidence>
<evidence type="ECO:0000259" key="7">
    <source>
        <dbReference type="PROSITE" id="PS51194"/>
    </source>
</evidence>
<sequence length="1802" mass="199620">MAFIDLATLTPESIDSHSSTTLVSAFFASLKPAYDDLLTNLNKRDTLVVDVDSLIGLALGSTRYTSYYGGQVLHALYLIEQFLSKLDARSVTVVVVFFQRYATPLWAPHASALVIRNALQALLPSSNNVRIAHFQDAATDQAFHDFLAEEAPAFVCAYDGSAAFGDRVGADNAETAPVRALFDCHALTLLSLRQHVIFMADLTWVDKNAQGFIMRANYSSVAQYRRLLRQATPTWMNDLIAATTKEVEQLVAAAIPTASATAVAEVQALSVPTDDEATGPVGSAAAVAAVTALLKGKGCFSSAPKNAAESSALAQVWLLAAVVARKAPLQWRSQAVAEASAYPSAVSDFVAAVTFAAAANGIPALTDDAREVIADPYDGRLFHVVLSMVAQGTVELGASVEGEAAALWKQAGLAGSLDTASLPKGVPALPEPEGAPKQRVLLPVENPLIKETLNELQQALPHGEVAIAKKLHEARQSFHQEKGWLETDSLIPDSVFLVHEKKEEADREWELKNPKRVGRARQKFLRFQQNYAESLSGTTAISRRITQAAASGALAAASLAAAEAAKGKQVSTNKTLSKKELMILENERQARIKREREELDRWDNINRALPREYRAALRELASFDKSSDSLRARFAALGRRLDLSVAEWKRKSIAGMALPVDIVDSVRQIGDLTFTMARATRIEGGEEAFMDAATTCVYALSALRMLGFKDILEVLEATSRALLVIRQKALETAAEDSGTAKSSKDKKGGSKAVRPQDLDDALVEKFMKQLKGQMKTMMGEKNMGEANLRVPYTFLEFQLLFMGHLLRTGSKRNKPDPRVAFPPDQWQRDLLDIIDSRESAVICAPTSSGKSFISFYAMKTVFLDQDFRDGVVAYVCPTKALVNQVMAQIYFSFGELFSAFVDTYRNNYEKGRFMVTTPECLEILLTDPASASWRKRLRYCILDECHYMGDAGTGRVWERCFSLLRCPFLALSATIGNPGELRDWLQDVNSYKAMQDRNDPSMKPEDIPSDKVHLIPRSGNDATAKDRIYRPVDLEQWIALPTPPGERKYKFRGFSKNSTETGIDDAELAWRSQQLVSLNPVASVPAASLQQSFPTQLDLIPRNALAVYRALVDACKDNKKMMRAIEDLEPADYFGSDFVTRMQVREYERELKELLNEWTQRGGSTRKVVLQVHKAFAAPVRDAVLDHERRWATADYDTDSREYLEETLFETLITLDARDELPALVFHFSERGCNAIAESVIKVLEDMEEGSSSTDDKAEKRRDAARKMIRKQLEREARQKKSADDAPPDADMEAEAMGDIFLSEVDPRFSFARPQDSTLAPTEVKRIIDDAVSKNKLFSSDSLLIRGLWRGIGVHHMGLDKKYRDAVELLFRAKYIRVVIATNTLSVGIHMPARTAVFAGDSSFLDALQYRQMAGRAGRRGYDLIGHTVFIGIGEQKVHRLITAEIPRLRGNFSLNPTFVLSQMMLLAQSEDSLTRKSLAPMLVQPFFGYGNKQLSQQVAEYFYFAVQHMRREGLLDEEGKPLTATGIYAHLHAEEPANYAFAALLYSGVLHEVSEPSRSRSIVEVEEELLNLLCHLFQRRPLHRSHCSAQNVARSKSKVVLSPPNDAAKAAIRRADKSAFNSYVDFMHIVAARQFPPVQAQLPVTKVMYSTSEEGAATDGVLGVLAKRATPITLCSPFAATSRGGDTFTSPVDLRQSVRDDLHVDTPLMIPTHTMLSHDGTEVPLDAYVVDFVHNVNPRNMMDANSIGEHESVWRTLGQFLHKLHKLEGMLGRIAPQNDPFAKSLRRVISALTTATDQIWE</sequence>
<dbReference type="SUPFAM" id="SSF52540">
    <property type="entry name" value="P-loop containing nucleoside triphosphate hydrolases"/>
    <property type="match status" value="1"/>
</dbReference>
<reference evidence="8" key="1">
    <citation type="submission" date="2021-01" db="EMBL/GenBank/DDBJ databases">
        <authorList>
            <person name="Corre E."/>
            <person name="Pelletier E."/>
            <person name="Niang G."/>
            <person name="Scheremetjew M."/>
            <person name="Finn R."/>
            <person name="Kale V."/>
            <person name="Holt S."/>
            <person name="Cochrane G."/>
            <person name="Meng A."/>
            <person name="Brown T."/>
            <person name="Cohen L."/>
        </authorList>
    </citation>
    <scope>NUCLEOTIDE SEQUENCE</scope>
    <source>
        <strain evidence="8">ATCC 50979</strain>
    </source>
</reference>
<dbReference type="InterPro" id="IPR014001">
    <property type="entry name" value="Helicase_ATP-bd"/>
</dbReference>
<evidence type="ECO:0000256" key="1">
    <source>
        <dbReference type="ARBA" id="ARBA00022741"/>
    </source>
</evidence>
<dbReference type="InterPro" id="IPR027417">
    <property type="entry name" value="P-loop_NTPase"/>
</dbReference>
<evidence type="ECO:0000256" key="3">
    <source>
        <dbReference type="ARBA" id="ARBA00022806"/>
    </source>
</evidence>
<dbReference type="PROSITE" id="PS51192">
    <property type="entry name" value="HELICASE_ATP_BIND_1"/>
    <property type="match status" value="1"/>
</dbReference>
<feature type="region of interest" description="Disordered" evidence="5">
    <location>
        <begin position="734"/>
        <end position="754"/>
    </location>
</feature>
<dbReference type="SMART" id="SM00487">
    <property type="entry name" value="DEXDc"/>
    <property type="match status" value="1"/>
</dbReference>
<dbReference type="Pfam" id="PF00270">
    <property type="entry name" value="DEAD"/>
    <property type="match status" value="1"/>
</dbReference>
<evidence type="ECO:0000256" key="2">
    <source>
        <dbReference type="ARBA" id="ARBA00022801"/>
    </source>
</evidence>
<keyword evidence="2" id="KW-0378">Hydrolase</keyword>
<dbReference type="GO" id="GO:0005524">
    <property type="term" value="F:ATP binding"/>
    <property type="evidence" value="ECO:0007669"/>
    <property type="project" value="UniProtKB-KW"/>
</dbReference>
<dbReference type="FunFam" id="3.40.50.300:FF:001039">
    <property type="entry name" value="ATP-dependent RNA helicase DDX60"/>
    <property type="match status" value="1"/>
</dbReference>
<dbReference type="Pfam" id="PF23002">
    <property type="entry name" value="PIN-like_DDX60"/>
    <property type="match status" value="1"/>
</dbReference>
<feature type="compositionally biased region" description="Basic and acidic residues" evidence="5">
    <location>
        <begin position="995"/>
        <end position="1013"/>
    </location>
</feature>